<dbReference type="SUPFAM" id="SSF50969">
    <property type="entry name" value="YVTN repeat-like/Quinoprotein amine dehydrogenase"/>
    <property type="match status" value="1"/>
</dbReference>
<protein>
    <submittedName>
        <fullName evidence="3">Uncharacterized protein</fullName>
    </submittedName>
</protein>
<keyword evidence="4" id="KW-1185">Reference proteome</keyword>
<organism evidence="3 4">
    <name type="scientific">Desulfobaculum xiamenense</name>
    <dbReference type="NCBI Taxonomy" id="995050"/>
    <lineage>
        <taxon>Bacteria</taxon>
        <taxon>Pseudomonadati</taxon>
        <taxon>Thermodesulfobacteriota</taxon>
        <taxon>Desulfovibrionia</taxon>
        <taxon>Desulfovibrionales</taxon>
        <taxon>Desulfovibrionaceae</taxon>
        <taxon>Desulfobaculum</taxon>
    </lineage>
</organism>
<dbReference type="Gene3D" id="2.130.10.10">
    <property type="entry name" value="YVTN repeat-like/Quinoprotein amine dehydrogenase"/>
    <property type="match status" value="1"/>
</dbReference>
<dbReference type="PROSITE" id="PS51257">
    <property type="entry name" value="PROKAR_LIPOPROTEIN"/>
    <property type="match status" value="1"/>
</dbReference>
<name>A0A846QU18_9BACT</name>
<comment type="caution">
    <text evidence="3">The sequence shown here is derived from an EMBL/GenBank/DDBJ whole genome shotgun (WGS) entry which is preliminary data.</text>
</comment>
<evidence type="ECO:0000313" key="4">
    <source>
        <dbReference type="Proteomes" id="UP000580856"/>
    </source>
</evidence>
<evidence type="ECO:0000313" key="3">
    <source>
        <dbReference type="EMBL" id="NJB68654.1"/>
    </source>
</evidence>
<dbReference type="Proteomes" id="UP000580856">
    <property type="component" value="Unassembled WGS sequence"/>
</dbReference>
<dbReference type="InterPro" id="IPR015943">
    <property type="entry name" value="WD40/YVTN_repeat-like_dom_sf"/>
</dbReference>
<dbReference type="InterPro" id="IPR011044">
    <property type="entry name" value="Quino_amine_DH_bsu"/>
</dbReference>
<dbReference type="RefSeq" id="WP_167941701.1">
    <property type="nucleotide sequence ID" value="NZ_JAATJA010000002.1"/>
</dbReference>
<keyword evidence="2" id="KW-0732">Signal</keyword>
<sequence length="477" mass="50916">MTRRTASARHLHTACAAAIVLLALSLALGACARRTPPHPTAETEAPSDAVPIVHTAPPTNSPLGVFLAERHASQHSQVETVFTPPTEGMTARHAMILSRERPRTELLRNVETAVTEADGIAAGLTDGTVLVIDASGSVNAALPENGPVGLLTWTPGSPALAATVRAGRTLHVLSLPRCMWVGEHRLAGPITMAAVSRHGSWAAAVDETHRLWLGPSAGTLTHAGTLRYRALALAFTPGERMLMAADSAGWVTLWSTESASEAGHFLVPGGPFASAHFNGRVLTLTPPEGPPTGFDIATRQPAPPTEIETPFRLENGTLCHLAPRRSWVKRVIFGTPRLSAALSAERATIRTRDIDGLTRHYSVRTGEQETMPRNAEWTDLPLTSDGRASIDDRTYALADPVMRSGNNLLLCRYIPGIGFYLWWEDCEPTPDVPTTAPASLPMRTRIGPDVTPGGVPLAEDDTPDTPDGNTHPKEPAP</sequence>
<reference evidence="3 4" key="1">
    <citation type="submission" date="2020-03" db="EMBL/GenBank/DDBJ databases">
        <title>Genomic Encyclopedia of Type Strains, Phase IV (KMG-IV): sequencing the most valuable type-strain genomes for metagenomic binning, comparative biology and taxonomic classification.</title>
        <authorList>
            <person name="Goeker M."/>
        </authorList>
    </citation>
    <scope>NUCLEOTIDE SEQUENCE [LARGE SCALE GENOMIC DNA]</scope>
    <source>
        <strain evidence="3 4">DSM 24233</strain>
    </source>
</reference>
<feature type="signal peptide" evidence="2">
    <location>
        <begin position="1"/>
        <end position="32"/>
    </location>
</feature>
<feature type="chain" id="PRO_5032889290" evidence="2">
    <location>
        <begin position="33"/>
        <end position="477"/>
    </location>
</feature>
<evidence type="ECO:0000256" key="1">
    <source>
        <dbReference type="SAM" id="MobiDB-lite"/>
    </source>
</evidence>
<accession>A0A846QU18</accession>
<gene>
    <name evidence="3" type="ORF">GGQ74_002327</name>
</gene>
<proteinExistence type="predicted"/>
<evidence type="ECO:0000256" key="2">
    <source>
        <dbReference type="SAM" id="SignalP"/>
    </source>
</evidence>
<dbReference type="AlphaFoldDB" id="A0A846QU18"/>
<feature type="region of interest" description="Disordered" evidence="1">
    <location>
        <begin position="434"/>
        <end position="477"/>
    </location>
</feature>
<dbReference type="EMBL" id="JAATJA010000002">
    <property type="protein sequence ID" value="NJB68654.1"/>
    <property type="molecule type" value="Genomic_DNA"/>
</dbReference>